<sequence>MFTVLTGLLCLAPLLGGAASFLALLHSPSPPLPSLPSACLLPRRSCTVRCRFTIPTRNSDASARKSTPIRSLRAQILLSQSRSPRNGTRVERGMCN</sequence>
<reference evidence="2" key="1">
    <citation type="journal article" date="2020" name="Stud. Mycol.">
        <title>101 Dothideomycetes genomes: a test case for predicting lifestyles and emergence of pathogens.</title>
        <authorList>
            <person name="Haridas S."/>
            <person name="Albert R."/>
            <person name="Binder M."/>
            <person name="Bloem J."/>
            <person name="Labutti K."/>
            <person name="Salamov A."/>
            <person name="Andreopoulos B."/>
            <person name="Baker S."/>
            <person name="Barry K."/>
            <person name="Bills G."/>
            <person name="Bluhm B."/>
            <person name="Cannon C."/>
            <person name="Castanera R."/>
            <person name="Culley D."/>
            <person name="Daum C."/>
            <person name="Ezra D."/>
            <person name="Gonzalez J."/>
            <person name="Henrissat B."/>
            <person name="Kuo A."/>
            <person name="Liang C."/>
            <person name="Lipzen A."/>
            <person name="Lutzoni F."/>
            <person name="Magnuson J."/>
            <person name="Mondo S."/>
            <person name="Nolan M."/>
            <person name="Ohm R."/>
            <person name="Pangilinan J."/>
            <person name="Park H.-J."/>
            <person name="Ramirez L."/>
            <person name="Alfaro M."/>
            <person name="Sun H."/>
            <person name="Tritt A."/>
            <person name="Yoshinaga Y."/>
            <person name="Zwiers L.-H."/>
            <person name="Turgeon B."/>
            <person name="Goodwin S."/>
            <person name="Spatafora J."/>
            <person name="Crous P."/>
            <person name="Grigoriev I."/>
        </authorList>
    </citation>
    <scope>NUCLEOTIDE SEQUENCE</scope>
    <source>
        <strain evidence="2">CBS 122681</strain>
    </source>
</reference>
<evidence type="ECO:0000313" key="2">
    <source>
        <dbReference type="EMBL" id="KAF2657835.1"/>
    </source>
</evidence>
<dbReference type="Proteomes" id="UP000799324">
    <property type="component" value="Unassembled WGS sequence"/>
</dbReference>
<dbReference type="EMBL" id="MU004321">
    <property type="protein sequence ID" value="KAF2657835.1"/>
    <property type="molecule type" value="Genomic_DNA"/>
</dbReference>
<protein>
    <recommendedName>
        <fullName evidence="4">Secreted protein</fullName>
    </recommendedName>
</protein>
<evidence type="ECO:0000256" key="1">
    <source>
        <dbReference type="SAM" id="SignalP"/>
    </source>
</evidence>
<keyword evidence="3" id="KW-1185">Reference proteome</keyword>
<accession>A0A6A6TCU3</accession>
<name>A0A6A6TCU3_9PLEO</name>
<keyword evidence="1" id="KW-0732">Signal</keyword>
<feature type="chain" id="PRO_5025419266" description="Secreted protein" evidence="1">
    <location>
        <begin position="20"/>
        <end position="96"/>
    </location>
</feature>
<proteinExistence type="predicted"/>
<dbReference type="AlphaFoldDB" id="A0A6A6TCU3"/>
<organism evidence="2 3">
    <name type="scientific">Lophiostoma macrostomum CBS 122681</name>
    <dbReference type="NCBI Taxonomy" id="1314788"/>
    <lineage>
        <taxon>Eukaryota</taxon>
        <taxon>Fungi</taxon>
        <taxon>Dikarya</taxon>
        <taxon>Ascomycota</taxon>
        <taxon>Pezizomycotina</taxon>
        <taxon>Dothideomycetes</taxon>
        <taxon>Pleosporomycetidae</taxon>
        <taxon>Pleosporales</taxon>
        <taxon>Lophiostomataceae</taxon>
        <taxon>Lophiostoma</taxon>
    </lineage>
</organism>
<feature type="signal peptide" evidence="1">
    <location>
        <begin position="1"/>
        <end position="19"/>
    </location>
</feature>
<evidence type="ECO:0000313" key="3">
    <source>
        <dbReference type="Proteomes" id="UP000799324"/>
    </source>
</evidence>
<gene>
    <name evidence="2" type="ORF">K491DRAFT_312633</name>
</gene>
<evidence type="ECO:0008006" key="4">
    <source>
        <dbReference type="Google" id="ProtNLM"/>
    </source>
</evidence>